<comment type="subcellular location">
    <subcellularLocation>
        <location evidence="1">Cytoplasmic vesicle</location>
        <location evidence="1">Autophagosome</location>
    </subcellularLocation>
</comment>
<dbReference type="VEuPathDB" id="AmoebaDB:ACA1_189400"/>
<dbReference type="GO" id="GO:0031410">
    <property type="term" value="C:cytoplasmic vesicle"/>
    <property type="evidence" value="ECO:0007669"/>
    <property type="project" value="UniProtKB-KW"/>
</dbReference>
<accession>L8GDU9</accession>
<evidence type="ECO:0000313" key="6">
    <source>
        <dbReference type="Proteomes" id="UP000011083"/>
    </source>
</evidence>
<evidence type="ECO:0000313" key="5">
    <source>
        <dbReference type="EMBL" id="ELR11285.1"/>
    </source>
</evidence>
<dbReference type="Pfam" id="PF00564">
    <property type="entry name" value="PB1"/>
    <property type="match status" value="1"/>
</dbReference>
<dbReference type="InterPro" id="IPR009060">
    <property type="entry name" value="UBA-like_sf"/>
</dbReference>
<dbReference type="SUPFAM" id="SSF54277">
    <property type="entry name" value="CAD &amp; PB1 domains"/>
    <property type="match status" value="1"/>
</dbReference>
<dbReference type="PROSITE" id="PS50030">
    <property type="entry name" value="UBA"/>
    <property type="match status" value="1"/>
</dbReference>
<protein>
    <submittedName>
        <fullName evidence="5">PB1 domain containing protein</fullName>
    </submittedName>
</protein>
<dbReference type="Proteomes" id="UP000011083">
    <property type="component" value="Unassembled WGS sequence"/>
</dbReference>
<dbReference type="OrthoDB" id="20017at2759"/>
<proteinExistence type="predicted"/>
<organism evidence="5 6">
    <name type="scientific">Acanthamoeba castellanii (strain ATCC 30010 / Neff)</name>
    <dbReference type="NCBI Taxonomy" id="1257118"/>
    <lineage>
        <taxon>Eukaryota</taxon>
        <taxon>Amoebozoa</taxon>
        <taxon>Discosea</taxon>
        <taxon>Longamoebia</taxon>
        <taxon>Centramoebida</taxon>
        <taxon>Acanthamoebidae</taxon>
        <taxon>Acanthamoeba</taxon>
    </lineage>
</organism>
<dbReference type="InterPro" id="IPR053793">
    <property type="entry name" value="PB1-like"/>
</dbReference>
<keyword evidence="2" id="KW-0968">Cytoplasmic vesicle</keyword>
<dbReference type="GO" id="GO:0005776">
    <property type="term" value="C:autophagosome"/>
    <property type="evidence" value="ECO:0007669"/>
    <property type="project" value="UniProtKB-SubCell"/>
</dbReference>
<dbReference type="Pfam" id="PF16158">
    <property type="entry name" value="N_BRCA1_IG"/>
    <property type="match status" value="1"/>
</dbReference>
<dbReference type="Gene3D" id="2.60.40.10">
    <property type="entry name" value="Immunoglobulins"/>
    <property type="match status" value="1"/>
</dbReference>
<dbReference type="Gene3D" id="3.10.20.90">
    <property type="entry name" value="Phosphatidylinositol 3-kinase Catalytic Subunit, Chain A, domain 1"/>
    <property type="match status" value="1"/>
</dbReference>
<dbReference type="Gene3D" id="1.10.8.10">
    <property type="entry name" value="DNA helicase RuvA subunit, C-terminal domain"/>
    <property type="match status" value="1"/>
</dbReference>
<dbReference type="CDD" id="cd05992">
    <property type="entry name" value="PB1"/>
    <property type="match status" value="1"/>
</dbReference>
<evidence type="ECO:0000256" key="1">
    <source>
        <dbReference type="ARBA" id="ARBA00004419"/>
    </source>
</evidence>
<dbReference type="AlphaFoldDB" id="L8GDU9"/>
<dbReference type="GeneID" id="14911738"/>
<dbReference type="InterPro" id="IPR000270">
    <property type="entry name" value="PB1_dom"/>
</dbReference>
<reference evidence="5 6" key="1">
    <citation type="journal article" date="2013" name="Genome Biol.">
        <title>Genome of Acanthamoeba castellanii highlights extensive lateral gene transfer and early evolution of tyrosine kinase signaling.</title>
        <authorList>
            <person name="Clarke M."/>
            <person name="Lohan A.J."/>
            <person name="Liu B."/>
            <person name="Lagkouvardos I."/>
            <person name="Roy S."/>
            <person name="Zafar N."/>
            <person name="Bertelli C."/>
            <person name="Schilde C."/>
            <person name="Kianianmomeni A."/>
            <person name="Burglin T.R."/>
            <person name="Frech C."/>
            <person name="Turcotte B."/>
            <person name="Kopec K.O."/>
            <person name="Synnott J.M."/>
            <person name="Choo C."/>
            <person name="Paponov I."/>
            <person name="Finkler A."/>
            <person name="Soon Heng Tan C."/>
            <person name="Hutchins A.P."/>
            <person name="Weinmeier T."/>
            <person name="Rattei T."/>
            <person name="Chu J.S."/>
            <person name="Gimenez G."/>
            <person name="Irimia M."/>
            <person name="Rigden D.J."/>
            <person name="Fitzpatrick D.A."/>
            <person name="Lorenzo-Morales J."/>
            <person name="Bateman A."/>
            <person name="Chiu C.H."/>
            <person name="Tang P."/>
            <person name="Hegemann P."/>
            <person name="Fromm H."/>
            <person name="Raoult D."/>
            <person name="Greub G."/>
            <person name="Miranda-Saavedra D."/>
            <person name="Chen N."/>
            <person name="Nash P."/>
            <person name="Ginger M.L."/>
            <person name="Horn M."/>
            <person name="Schaap P."/>
            <person name="Caler L."/>
            <person name="Loftus B."/>
        </authorList>
    </citation>
    <scope>NUCLEOTIDE SEQUENCE [LARGE SCALE GENOMIC DNA]</scope>
    <source>
        <strain evidence="5 6">Neff</strain>
    </source>
</reference>
<evidence type="ECO:0000256" key="2">
    <source>
        <dbReference type="ARBA" id="ARBA00023329"/>
    </source>
</evidence>
<dbReference type="STRING" id="1257118.L8GDU9"/>
<dbReference type="PANTHER" id="PTHR20930">
    <property type="entry name" value="OVARIAN CARCINOMA ANTIGEN CA125-RELATED"/>
    <property type="match status" value="1"/>
</dbReference>
<dbReference type="InterPro" id="IPR032350">
    <property type="entry name" value="Nbr1_FW"/>
</dbReference>
<evidence type="ECO:0000259" key="4">
    <source>
        <dbReference type="PROSITE" id="PS51745"/>
    </source>
</evidence>
<dbReference type="CDD" id="cd14319">
    <property type="entry name" value="UBA_NBR1"/>
    <property type="match status" value="1"/>
</dbReference>
<dbReference type="InterPro" id="IPR013783">
    <property type="entry name" value="Ig-like_fold"/>
</dbReference>
<dbReference type="RefSeq" id="XP_004333298.1">
    <property type="nucleotide sequence ID" value="XM_004333250.1"/>
</dbReference>
<dbReference type="CDD" id="cd14947">
    <property type="entry name" value="NBR1_like"/>
    <property type="match status" value="1"/>
</dbReference>
<evidence type="ECO:0000259" key="3">
    <source>
        <dbReference type="PROSITE" id="PS50030"/>
    </source>
</evidence>
<dbReference type="PANTHER" id="PTHR20930:SF0">
    <property type="entry name" value="PROTEIN ILRUN"/>
    <property type="match status" value="1"/>
</dbReference>
<dbReference type="InterPro" id="IPR015940">
    <property type="entry name" value="UBA"/>
</dbReference>
<keyword evidence="6" id="KW-1185">Reference proteome</keyword>
<feature type="domain" description="PB1" evidence="4">
    <location>
        <begin position="1"/>
        <end position="81"/>
    </location>
</feature>
<dbReference type="KEGG" id="acan:ACA1_189400"/>
<dbReference type="PROSITE" id="PS51745">
    <property type="entry name" value="PB1"/>
    <property type="match status" value="1"/>
</dbReference>
<dbReference type="SUPFAM" id="SSF46934">
    <property type="entry name" value="UBA-like"/>
    <property type="match status" value="1"/>
</dbReference>
<dbReference type="EMBL" id="KB008154">
    <property type="protein sequence ID" value="ELR11285.1"/>
    <property type="molecule type" value="Genomic_DNA"/>
</dbReference>
<dbReference type="SMART" id="SM00666">
    <property type="entry name" value="PB1"/>
    <property type="match status" value="1"/>
</dbReference>
<sequence length="501" mass="55691">MLNIKAFYNEEIRRLVLPEPSWDHLKQRLAELFHFPSTSSFQVKWKDDEDDYITLDSDEELAQALRYTDPQQLLRLFIFSHATAATPMARGSMPAQGPFTSFFTHSTPYASFSAAPMAGSIPPPSSFVPYQPRGLPLASSVVQLQQAATTDAKAASAPAPIATGGVPTPVPVVAPGLLVGSPTLAAAGSLFASKREFKEQWKQEKRALKEQKYLCGNKEEWKTLKKEQKKALKHKKDLVKTSHKLMRMERVFDPQDPKDHKKLYKLQQKQYKTTARALYARFVKHVSIPDGTEMAPDTPFTKTWRFRNEGTMPWPQEVTLMFISKINGDQMGAPEFVPVNTVVMPGEEVDVSVHMVSPSRAGHYQAYFRLCYGPKKFGQRVWIKINVACTSEAEAEAENDDEQVKSVKEIDSLVDDNYSNDTPVPAPSFIEGVNDDLAVAAAAAAAVAPVAGAPDQALLQKLSDLGFTDRDHNASLLAKHNGDIDIVVDQLLVQEQHQQQQ</sequence>
<feature type="domain" description="UBA" evidence="3">
    <location>
        <begin position="453"/>
        <end position="494"/>
    </location>
</feature>
<name>L8GDU9_ACACF</name>
<gene>
    <name evidence="5" type="ORF">ACA1_189400</name>
</gene>